<dbReference type="EMBL" id="MU858330">
    <property type="protein sequence ID" value="KAK4206996.1"/>
    <property type="molecule type" value="Genomic_DNA"/>
</dbReference>
<dbReference type="GO" id="GO:0006633">
    <property type="term" value="P:fatty acid biosynthetic process"/>
    <property type="evidence" value="ECO:0007669"/>
    <property type="project" value="TreeGrafter"/>
</dbReference>
<dbReference type="InterPro" id="IPR016039">
    <property type="entry name" value="Thiolase-like"/>
</dbReference>
<keyword evidence="1" id="KW-0596">Phosphopantetheine</keyword>
<dbReference type="Pfam" id="PF02801">
    <property type="entry name" value="Ketoacyl-synt_C"/>
    <property type="match status" value="1"/>
</dbReference>
<dbReference type="SMART" id="SM00825">
    <property type="entry name" value="PKS_KS"/>
    <property type="match status" value="1"/>
</dbReference>
<proteinExistence type="predicted"/>
<dbReference type="PROSITE" id="PS52004">
    <property type="entry name" value="KS3_2"/>
    <property type="match status" value="1"/>
</dbReference>
<feature type="domain" description="Ketosynthase family 3 (KS3)" evidence="4">
    <location>
        <begin position="1"/>
        <end position="162"/>
    </location>
</feature>
<organism evidence="5 6">
    <name type="scientific">Rhypophila decipiens</name>
    <dbReference type="NCBI Taxonomy" id="261697"/>
    <lineage>
        <taxon>Eukaryota</taxon>
        <taxon>Fungi</taxon>
        <taxon>Dikarya</taxon>
        <taxon>Ascomycota</taxon>
        <taxon>Pezizomycotina</taxon>
        <taxon>Sordariomycetes</taxon>
        <taxon>Sordariomycetidae</taxon>
        <taxon>Sordariales</taxon>
        <taxon>Naviculisporaceae</taxon>
        <taxon>Rhypophila</taxon>
    </lineage>
</organism>
<evidence type="ECO:0000256" key="3">
    <source>
        <dbReference type="ARBA" id="ARBA00022679"/>
    </source>
</evidence>
<keyword evidence="2" id="KW-0597">Phosphoprotein</keyword>
<dbReference type="SUPFAM" id="SSF53901">
    <property type="entry name" value="Thiolase-like"/>
    <property type="match status" value="1"/>
</dbReference>
<dbReference type="GO" id="GO:0004312">
    <property type="term" value="F:fatty acid synthase activity"/>
    <property type="evidence" value="ECO:0007669"/>
    <property type="project" value="TreeGrafter"/>
</dbReference>
<comment type="caution">
    <text evidence="5">The sequence shown here is derived from an EMBL/GenBank/DDBJ whole genome shotgun (WGS) entry which is preliminary data.</text>
</comment>
<evidence type="ECO:0000256" key="1">
    <source>
        <dbReference type="ARBA" id="ARBA00022450"/>
    </source>
</evidence>
<dbReference type="InterPro" id="IPR050091">
    <property type="entry name" value="PKS_NRPS_Biosynth_Enz"/>
</dbReference>
<name>A0AAN6XUR9_9PEZI</name>
<dbReference type="InterPro" id="IPR014031">
    <property type="entry name" value="Ketoacyl_synth_C"/>
</dbReference>
<evidence type="ECO:0000259" key="4">
    <source>
        <dbReference type="PROSITE" id="PS52004"/>
    </source>
</evidence>
<reference evidence="5" key="1">
    <citation type="journal article" date="2023" name="Mol. Phylogenet. Evol.">
        <title>Genome-scale phylogeny and comparative genomics of the fungal order Sordariales.</title>
        <authorList>
            <person name="Hensen N."/>
            <person name="Bonometti L."/>
            <person name="Westerberg I."/>
            <person name="Brannstrom I.O."/>
            <person name="Guillou S."/>
            <person name="Cros-Aarteil S."/>
            <person name="Calhoun S."/>
            <person name="Haridas S."/>
            <person name="Kuo A."/>
            <person name="Mondo S."/>
            <person name="Pangilinan J."/>
            <person name="Riley R."/>
            <person name="LaButti K."/>
            <person name="Andreopoulos B."/>
            <person name="Lipzen A."/>
            <person name="Chen C."/>
            <person name="Yan M."/>
            <person name="Daum C."/>
            <person name="Ng V."/>
            <person name="Clum A."/>
            <person name="Steindorff A."/>
            <person name="Ohm R.A."/>
            <person name="Martin F."/>
            <person name="Silar P."/>
            <person name="Natvig D.O."/>
            <person name="Lalanne C."/>
            <person name="Gautier V."/>
            <person name="Ament-Velasquez S.L."/>
            <person name="Kruys A."/>
            <person name="Hutchinson M.I."/>
            <person name="Powell A.J."/>
            <person name="Barry K."/>
            <person name="Miller A.N."/>
            <person name="Grigoriev I.V."/>
            <person name="Debuchy R."/>
            <person name="Gladieux P."/>
            <person name="Hiltunen Thoren M."/>
            <person name="Johannesson H."/>
        </authorList>
    </citation>
    <scope>NUCLEOTIDE SEQUENCE</scope>
    <source>
        <strain evidence="5">PSN293</strain>
    </source>
</reference>
<dbReference type="Proteomes" id="UP001301769">
    <property type="component" value="Unassembled WGS sequence"/>
</dbReference>
<evidence type="ECO:0000256" key="2">
    <source>
        <dbReference type="ARBA" id="ARBA00022553"/>
    </source>
</evidence>
<evidence type="ECO:0000313" key="6">
    <source>
        <dbReference type="Proteomes" id="UP001301769"/>
    </source>
</evidence>
<protein>
    <submittedName>
        <fullName evidence="5">Thiolase-like protein</fullName>
    </submittedName>
</protein>
<accession>A0AAN6XUR9</accession>
<dbReference type="GO" id="GO:0044550">
    <property type="term" value="P:secondary metabolite biosynthetic process"/>
    <property type="evidence" value="ECO:0007669"/>
    <property type="project" value="TreeGrafter"/>
</dbReference>
<evidence type="ECO:0000313" key="5">
    <source>
        <dbReference type="EMBL" id="KAK4206996.1"/>
    </source>
</evidence>
<dbReference type="Gene3D" id="3.40.47.10">
    <property type="match status" value="2"/>
</dbReference>
<keyword evidence="3" id="KW-0808">Transferase</keyword>
<sequence length="216" mass="23521">MWNSKTDGYACGDWFAVLVVKTLSQAIADRDEVDSECLIRETGVNQDGRTRRGITVPNLQAQTQLITQETFAKAGSDMCKEQDRPHFFDTQGTGTLAGDPIEAEALAINTSFFGPRNLSSSSGPATGYGEHPPMHIGSIRPRRASVNSFGFGGTKAHAILESFHQASARMQDKMGSTESLNGQEETACEREQDADHFLPFVFSAASEFALRALLRT</sequence>
<dbReference type="InterPro" id="IPR020841">
    <property type="entry name" value="PKS_Beta-ketoAc_synthase_dom"/>
</dbReference>
<keyword evidence="6" id="KW-1185">Reference proteome</keyword>
<dbReference type="PANTHER" id="PTHR43775">
    <property type="entry name" value="FATTY ACID SYNTHASE"/>
    <property type="match status" value="1"/>
</dbReference>
<dbReference type="AlphaFoldDB" id="A0AAN6XUR9"/>
<gene>
    <name evidence="5" type="ORF">QBC37DRAFT_380541</name>
</gene>
<reference evidence="5" key="2">
    <citation type="submission" date="2023-05" db="EMBL/GenBank/DDBJ databases">
        <authorList>
            <consortium name="Lawrence Berkeley National Laboratory"/>
            <person name="Steindorff A."/>
            <person name="Hensen N."/>
            <person name="Bonometti L."/>
            <person name="Westerberg I."/>
            <person name="Brannstrom I.O."/>
            <person name="Guillou S."/>
            <person name="Cros-Aarteil S."/>
            <person name="Calhoun S."/>
            <person name="Haridas S."/>
            <person name="Kuo A."/>
            <person name="Mondo S."/>
            <person name="Pangilinan J."/>
            <person name="Riley R."/>
            <person name="Labutti K."/>
            <person name="Andreopoulos B."/>
            <person name="Lipzen A."/>
            <person name="Chen C."/>
            <person name="Yanf M."/>
            <person name="Daum C."/>
            <person name="Ng V."/>
            <person name="Clum A."/>
            <person name="Ohm R."/>
            <person name="Martin F."/>
            <person name="Silar P."/>
            <person name="Natvig D."/>
            <person name="Lalanne C."/>
            <person name="Gautier V."/>
            <person name="Ament-Velasquez S.L."/>
            <person name="Kruys A."/>
            <person name="Hutchinson M.I."/>
            <person name="Powell A.J."/>
            <person name="Barry K."/>
            <person name="Miller A.N."/>
            <person name="Grigoriev I.V."/>
            <person name="Debuchy R."/>
            <person name="Gladieux P."/>
            <person name="Thoren M.H."/>
            <person name="Johannesson H."/>
        </authorList>
    </citation>
    <scope>NUCLEOTIDE SEQUENCE</scope>
    <source>
        <strain evidence="5">PSN293</strain>
    </source>
</reference>
<dbReference type="PANTHER" id="PTHR43775:SF20">
    <property type="entry name" value="HYBRID PKS-NRPS SYNTHETASE APDA"/>
    <property type="match status" value="1"/>
</dbReference>